<evidence type="ECO:0000313" key="2">
    <source>
        <dbReference type="EMBL" id="CAG8801391.1"/>
    </source>
</evidence>
<dbReference type="PROSITE" id="PS51126">
    <property type="entry name" value="DILUTE"/>
    <property type="match status" value="1"/>
</dbReference>
<evidence type="ECO:0000313" key="3">
    <source>
        <dbReference type="Proteomes" id="UP000789901"/>
    </source>
</evidence>
<feature type="non-terminal residue" evidence="2">
    <location>
        <position position="347"/>
    </location>
</feature>
<dbReference type="SMART" id="SM01132">
    <property type="entry name" value="DIL"/>
    <property type="match status" value="1"/>
</dbReference>
<protein>
    <submittedName>
        <fullName evidence="2">32899_t:CDS:1</fullName>
    </submittedName>
</protein>
<keyword evidence="3" id="KW-1185">Reference proteome</keyword>
<evidence type="ECO:0000259" key="1">
    <source>
        <dbReference type="PROSITE" id="PS51126"/>
    </source>
</evidence>
<comment type="caution">
    <text evidence="2">The sequence shown here is derived from an EMBL/GenBank/DDBJ whole genome shotgun (WGS) entry which is preliminary data.</text>
</comment>
<dbReference type="Pfam" id="PF01843">
    <property type="entry name" value="DIL"/>
    <property type="match status" value="1"/>
</dbReference>
<dbReference type="PANTHER" id="PTHR16027">
    <property type="entry name" value="DILUTE DOMAIN-CONTAINING PROTEIN YPR089W"/>
    <property type="match status" value="1"/>
</dbReference>
<accession>A0ABN7VVG5</accession>
<feature type="domain" description="Dilute" evidence="1">
    <location>
        <begin position="66"/>
        <end position="311"/>
    </location>
</feature>
<reference evidence="2 3" key="1">
    <citation type="submission" date="2021-06" db="EMBL/GenBank/DDBJ databases">
        <authorList>
            <person name="Kallberg Y."/>
            <person name="Tangrot J."/>
            <person name="Rosling A."/>
        </authorList>
    </citation>
    <scope>NUCLEOTIDE SEQUENCE [LARGE SCALE GENOMIC DNA]</scope>
    <source>
        <strain evidence="2 3">120-4 pot B 10/14</strain>
    </source>
</reference>
<dbReference type="EMBL" id="CAJVQB010023242">
    <property type="protein sequence ID" value="CAG8801391.1"/>
    <property type="molecule type" value="Genomic_DNA"/>
</dbReference>
<name>A0ABN7VVG5_GIGMA</name>
<proteinExistence type="predicted"/>
<organism evidence="2 3">
    <name type="scientific">Gigaspora margarita</name>
    <dbReference type="NCBI Taxonomy" id="4874"/>
    <lineage>
        <taxon>Eukaryota</taxon>
        <taxon>Fungi</taxon>
        <taxon>Fungi incertae sedis</taxon>
        <taxon>Mucoromycota</taxon>
        <taxon>Glomeromycotina</taxon>
        <taxon>Glomeromycetes</taxon>
        <taxon>Diversisporales</taxon>
        <taxon>Gigasporaceae</taxon>
        <taxon>Gigaspora</taxon>
    </lineage>
</organism>
<dbReference type="InterPro" id="IPR052072">
    <property type="entry name" value="Vascular_dev_regulator"/>
</dbReference>
<sequence length="347" mass="40218">MKLLGDYEAFDDEIINRLIKILKIPLPSLQNPQSQKEILFPARIIYLVVKQMWKYGLRKEYERLFAKVMMTIQERVNDFEEDDTILPGAYWFSNVHELLSFANAAKKDMLREADSVSDSGKNFEWQDYEKLVSIIKQDLESLEYNIYCIMMKELKKRLYKMVIPAIIESQSLPGFIAKDSMSESNRFMKTLITVAPSFSMDDLLDFLGSNEIILCRNGYYSASVISTVGNEWCKNHEIPEGTLQLEHLLEATKLLQQKKRTLGDIEVIYDQHLMLTPSQIFKLISNYFPADYEVEPIGPEILKHAACRCEKDKNDFLLLHTTPLEDPGPFEVPLPRELDPPDNYIPT</sequence>
<dbReference type="PANTHER" id="PTHR16027:SF6">
    <property type="entry name" value="DILUTE DOMAIN-CONTAINING PROTEIN"/>
    <property type="match status" value="1"/>
</dbReference>
<dbReference type="Proteomes" id="UP000789901">
    <property type="component" value="Unassembled WGS sequence"/>
</dbReference>
<gene>
    <name evidence="2" type="ORF">GMARGA_LOCUS23181</name>
</gene>
<dbReference type="InterPro" id="IPR002710">
    <property type="entry name" value="Dilute_dom"/>
</dbReference>